<evidence type="ECO:0000313" key="8">
    <source>
        <dbReference type="Proteomes" id="UP000557842"/>
    </source>
</evidence>
<evidence type="ECO:0000256" key="2">
    <source>
        <dbReference type="PROSITE-ProRule" id="PRU00284"/>
    </source>
</evidence>
<protein>
    <submittedName>
        <fullName evidence="6">Chemotaxis protein</fullName>
    </submittedName>
</protein>
<dbReference type="Gene3D" id="1.10.287.950">
    <property type="entry name" value="Methyl-accepting chemotaxis protein"/>
    <property type="match status" value="1"/>
</dbReference>
<feature type="coiled-coil region" evidence="3">
    <location>
        <begin position="14"/>
        <end position="90"/>
    </location>
</feature>
<dbReference type="EMBL" id="AACCXM010000005">
    <property type="protein sequence ID" value="EAK0469093.1"/>
    <property type="molecule type" value="Genomic_DNA"/>
</dbReference>
<dbReference type="AlphaFoldDB" id="A0A5L4ZUJ7"/>
<evidence type="ECO:0000256" key="1">
    <source>
        <dbReference type="ARBA" id="ARBA00023224"/>
    </source>
</evidence>
<dbReference type="SUPFAM" id="SSF58104">
    <property type="entry name" value="Methyl-accepting chemotaxis protein (MCP) signaling domain"/>
    <property type="match status" value="1"/>
</dbReference>
<proteinExistence type="predicted"/>
<dbReference type="SMART" id="SM00283">
    <property type="entry name" value="MA"/>
    <property type="match status" value="1"/>
</dbReference>
<sequence>MFFSKNSSITETEYKNVVNENLKLQNENESLKSELKKLQDVSSETIKNIDAKETAPNLLIASYEDGMGFLQGTMEENLKMLENMNNLNNQTFLKTEKLREQTTLVVSSMENIQQIGSGLQNDASSLNQSVISIVEIINLIKDISDQTNLLALNAAIEAARAGEHGRGFAVVADEVRKLAERTQKATQEVELNIGSLKQNSNTMIDMSHKFSTLSNDVMQRIEIFRENIDSVNENTQNILNQSLNITNEINISNGKIDHINLKLSGYKAILYNKFEDIPDHTSCRFGKWFSSSVKDLLSNNKNVIEEVSEHHQNVHNGLLKVMDVVKNENNIKVGIETLKDVENSSKYGFEILLKAIKAVRK</sequence>
<evidence type="ECO:0000259" key="4">
    <source>
        <dbReference type="PROSITE" id="PS50111"/>
    </source>
</evidence>
<dbReference type="InterPro" id="IPR004089">
    <property type="entry name" value="MCPsignal_dom"/>
</dbReference>
<dbReference type="PANTHER" id="PTHR32089:SF112">
    <property type="entry name" value="LYSOZYME-LIKE PROTEIN-RELATED"/>
    <property type="match status" value="1"/>
</dbReference>
<dbReference type="Proteomes" id="UP000557842">
    <property type="component" value="Unassembled WGS sequence"/>
</dbReference>
<organism evidence="6">
    <name type="scientific">Campylobacter fetus</name>
    <dbReference type="NCBI Taxonomy" id="196"/>
    <lineage>
        <taxon>Bacteria</taxon>
        <taxon>Pseudomonadati</taxon>
        <taxon>Campylobacterota</taxon>
        <taxon>Epsilonproteobacteria</taxon>
        <taxon>Campylobacterales</taxon>
        <taxon>Campylobacteraceae</taxon>
        <taxon>Campylobacter</taxon>
    </lineage>
</organism>
<dbReference type="EMBL" id="AACCXK010000008">
    <property type="protein sequence ID" value="EAK0453205.1"/>
    <property type="molecule type" value="Genomic_DNA"/>
</dbReference>
<keyword evidence="3" id="KW-0175">Coiled coil</keyword>
<evidence type="ECO:0000313" key="7">
    <source>
        <dbReference type="EMBL" id="EAK0469093.1"/>
    </source>
</evidence>
<dbReference type="PANTHER" id="PTHR32089">
    <property type="entry name" value="METHYL-ACCEPTING CHEMOTAXIS PROTEIN MCPB"/>
    <property type="match status" value="1"/>
</dbReference>
<evidence type="ECO:0000313" key="5">
    <source>
        <dbReference type="EMBL" id="EAI5408100.1"/>
    </source>
</evidence>
<dbReference type="Pfam" id="PF13682">
    <property type="entry name" value="CZB"/>
    <property type="match status" value="1"/>
</dbReference>
<name>A0A5L4ZUJ7_CAMFE</name>
<dbReference type="InterPro" id="IPR025991">
    <property type="entry name" value="Chemoreceptor_zinc-bind_dom"/>
</dbReference>
<dbReference type="Pfam" id="PF00015">
    <property type="entry name" value="MCPsignal"/>
    <property type="match status" value="1"/>
</dbReference>
<feature type="domain" description="Methyl-accepting transducer" evidence="4">
    <location>
        <begin position="105"/>
        <end position="267"/>
    </location>
</feature>
<dbReference type="GO" id="GO:0007165">
    <property type="term" value="P:signal transduction"/>
    <property type="evidence" value="ECO:0007669"/>
    <property type="project" value="UniProtKB-KW"/>
</dbReference>
<accession>A0A5L4ZUJ7</accession>
<evidence type="ECO:0000256" key="3">
    <source>
        <dbReference type="SAM" id="Coils"/>
    </source>
</evidence>
<reference evidence="6 8" key="1">
    <citation type="submission" date="2018-05" db="EMBL/GenBank/DDBJ databases">
        <authorList>
            <consortium name="PulseNet: The National Subtyping Network for Foodborne Disease Surveillance"/>
            <person name="Tarr C.L."/>
            <person name="Trees E."/>
            <person name="Katz L.S."/>
            <person name="Carleton-Romer H.A."/>
            <person name="Stroika S."/>
            <person name="Kucerova Z."/>
            <person name="Roache K.F."/>
            <person name="Sabol A.L."/>
            <person name="Besser J."/>
            <person name="Gerner-Smidt P."/>
        </authorList>
    </citation>
    <scope>NUCLEOTIDE SEQUENCE</scope>
    <source>
        <strain evidence="6">2014D-0197</strain>
        <strain evidence="5 8">2016D-0221</strain>
        <strain evidence="7">D4313</strain>
    </source>
</reference>
<keyword evidence="1 2" id="KW-0807">Transducer</keyword>
<evidence type="ECO:0000313" key="6">
    <source>
        <dbReference type="EMBL" id="EAK0453205.1"/>
    </source>
</evidence>
<gene>
    <name evidence="6" type="ORF">AAH17_05970</name>
    <name evidence="7" type="ORF">AAH24_06950</name>
    <name evidence="5" type="ORF">BVH53_05230</name>
</gene>
<dbReference type="GO" id="GO:0016020">
    <property type="term" value="C:membrane"/>
    <property type="evidence" value="ECO:0007669"/>
    <property type="project" value="InterPro"/>
</dbReference>
<comment type="caution">
    <text evidence="6">The sequence shown here is derived from an EMBL/GenBank/DDBJ whole genome shotgun (WGS) entry which is preliminary data.</text>
</comment>
<dbReference type="EMBL" id="AABQDW010000007">
    <property type="protein sequence ID" value="EAI5408100.1"/>
    <property type="molecule type" value="Genomic_DNA"/>
</dbReference>
<dbReference type="PROSITE" id="PS50111">
    <property type="entry name" value="CHEMOTAXIS_TRANSDUC_2"/>
    <property type="match status" value="1"/>
</dbReference>